<dbReference type="EMBL" id="CM000131">
    <property type="protein sequence ID" value="EEC80292.1"/>
    <property type="molecule type" value="Genomic_DNA"/>
</dbReference>
<name>B8B4F3_ORYSI</name>
<keyword evidence="3" id="KW-1185">Reference proteome</keyword>
<dbReference type="HOGENOM" id="CLU_800203_0_0_1"/>
<gene>
    <name evidence="2" type="ORF">OsI_22305</name>
</gene>
<organism evidence="2 3">
    <name type="scientific">Oryza sativa subsp. indica</name>
    <name type="common">Rice</name>
    <dbReference type="NCBI Taxonomy" id="39946"/>
    <lineage>
        <taxon>Eukaryota</taxon>
        <taxon>Viridiplantae</taxon>
        <taxon>Streptophyta</taxon>
        <taxon>Embryophyta</taxon>
        <taxon>Tracheophyta</taxon>
        <taxon>Spermatophyta</taxon>
        <taxon>Magnoliopsida</taxon>
        <taxon>Liliopsida</taxon>
        <taxon>Poales</taxon>
        <taxon>Poaceae</taxon>
        <taxon>BOP clade</taxon>
        <taxon>Oryzoideae</taxon>
        <taxon>Oryzeae</taxon>
        <taxon>Oryzinae</taxon>
        <taxon>Oryza</taxon>
        <taxon>Oryza sativa</taxon>
    </lineage>
</organism>
<sequence>MIGSRWGRRAAVAFSGEDGWQPGRIRGARRDQQLKRRRAATTLGSEDGRQLGRLEARGAADREERQRSLSMILRLPSLVFLLKVFTSIDATSRMLPTTDLVRDVTALRSHDSERVQISQTCNCNYIYMTLNFFRFCNLEKNQVRTLQLWKVKERRNSSVLHLPLHDSEFLQISQTCNCNYIYMTLNFIRVLASLTEMLRAKNQEPSPPPSPLLSGVQEPSRVPAPPPDLDKDKAPPKPKPPKPKPKPPKSEPELNTRSASASAPEHDQMAGPYGTVRATTGKGEEKETLTLNLKEEGKGGKEACSPERRWRPEERAVRLRIAPLPPSRPGLRCAAAPLEEFFRSSGE</sequence>
<dbReference type="AlphaFoldDB" id="B8B4F3"/>
<evidence type="ECO:0000256" key="1">
    <source>
        <dbReference type="SAM" id="MobiDB-lite"/>
    </source>
</evidence>
<dbReference type="Proteomes" id="UP000007015">
    <property type="component" value="Chromosome 6"/>
</dbReference>
<feature type="region of interest" description="Disordered" evidence="1">
    <location>
        <begin position="201"/>
        <end position="286"/>
    </location>
</feature>
<evidence type="ECO:0000313" key="3">
    <source>
        <dbReference type="Proteomes" id="UP000007015"/>
    </source>
</evidence>
<dbReference type="Gramene" id="BGIOSGA022600-TA">
    <property type="protein sequence ID" value="BGIOSGA022600-PA"/>
    <property type="gene ID" value="BGIOSGA022600"/>
</dbReference>
<reference evidence="2 3" key="1">
    <citation type="journal article" date="2005" name="PLoS Biol.">
        <title>The genomes of Oryza sativa: a history of duplications.</title>
        <authorList>
            <person name="Yu J."/>
            <person name="Wang J."/>
            <person name="Lin W."/>
            <person name="Li S."/>
            <person name="Li H."/>
            <person name="Zhou J."/>
            <person name="Ni P."/>
            <person name="Dong W."/>
            <person name="Hu S."/>
            <person name="Zeng C."/>
            <person name="Zhang J."/>
            <person name="Zhang Y."/>
            <person name="Li R."/>
            <person name="Xu Z."/>
            <person name="Li S."/>
            <person name="Li X."/>
            <person name="Zheng H."/>
            <person name="Cong L."/>
            <person name="Lin L."/>
            <person name="Yin J."/>
            <person name="Geng J."/>
            <person name="Li G."/>
            <person name="Shi J."/>
            <person name="Liu J."/>
            <person name="Lv H."/>
            <person name="Li J."/>
            <person name="Wang J."/>
            <person name="Deng Y."/>
            <person name="Ran L."/>
            <person name="Shi X."/>
            <person name="Wang X."/>
            <person name="Wu Q."/>
            <person name="Li C."/>
            <person name="Ren X."/>
            <person name="Wang J."/>
            <person name="Wang X."/>
            <person name="Li D."/>
            <person name="Liu D."/>
            <person name="Zhang X."/>
            <person name="Ji Z."/>
            <person name="Zhao W."/>
            <person name="Sun Y."/>
            <person name="Zhang Z."/>
            <person name="Bao J."/>
            <person name="Han Y."/>
            <person name="Dong L."/>
            <person name="Ji J."/>
            <person name="Chen P."/>
            <person name="Wu S."/>
            <person name="Liu J."/>
            <person name="Xiao Y."/>
            <person name="Bu D."/>
            <person name="Tan J."/>
            <person name="Yang L."/>
            <person name="Ye C."/>
            <person name="Zhang J."/>
            <person name="Xu J."/>
            <person name="Zhou Y."/>
            <person name="Yu Y."/>
            <person name="Zhang B."/>
            <person name="Zhuang S."/>
            <person name="Wei H."/>
            <person name="Liu B."/>
            <person name="Lei M."/>
            <person name="Yu H."/>
            <person name="Li Y."/>
            <person name="Xu H."/>
            <person name="Wei S."/>
            <person name="He X."/>
            <person name="Fang L."/>
            <person name="Zhang Z."/>
            <person name="Zhang Y."/>
            <person name="Huang X."/>
            <person name="Su Z."/>
            <person name="Tong W."/>
            <person name="Li J."/>
            <person name="Tong Z."/>
            <person name="Li S."/>
            <person name="Ye J."/>
            <person name="Wang L."/>
            <person name="Fang L."/>
            <person name="Lei T."/>
            <person name="Chen C."/>
            <person name="Chen H."/>
            <person name="Xu Z."/>
            <person name="Li H."/>
            <person name="Huang H."/>
            <person name="Zhang F."/>
            <person name="Xu H."/>
            <person name="Li N."/>
            <person name="Zhao C."/>
            <person name="Li S."/>
            <person name="Dong L."/>
            <person name="Huang Y."/>
            <person name="Li L."/>
            <person name="Xi Y."/>
            <person name="Qi Q."/>
            <person name="Li W."/>
            <person name="Zhang B."/>
            <person name="Hu W."/>
            <person name="Zhang Y."/>
            <person name="Tian X."/>
            <person name="Jiao Y."/>
            <person name="Liang X."/>
            <person name="Jin J."/>
            <person name="Gao L."/>
            <person name="Zheng W."/>
            <person name="Hao B."/>
            <person name="Liu S."/>
            <person name="Wang W."/>
            <person name="Yuan L."/>
            <person name="Cao M."/>
            <person name="McDermott J."/>
            <person name="Samudrala R."/>
            <person name="Wang J."/>
            <person name="Wong G.K."/>
            <person name="Yang H."/>
        </authorList>
    </citation>
    <scope>NUCLEOTIDE SEQUENCE [LARGE SCALE GENOMIC DNA]</scope>
    <source>
        <strain evidence="3">cv. 93-11</strain>
    </source>
</reference>
<protein>
    <submittedName>
        <fullName evidence="2">Uncharacterized protein</fullName>
    </submittedName>
</protein>
<proteinExistence type="predicted"/>
<accession>B8B4F3</accession>
<evidence type="ECO:0000313" key="2">
    <source>
        <dbReference type="EMBL" id="EEC80292.1"/>
    </source>
</evidence>